<sequence>MKVKIELDSQCDEIEIVIRTPELSDQVEDIQRALSQLTKPPLVFYKGTSKFFLNVAEILFFETEGSKIFAHSRDNAYEVRLKLYELEDYLPGYFSRVAKSTIVNVKSIYSLDRSFSGTSTIRFYKTHKQVHVSRHYYQLLKETLRELR</sequence>
<dbReference type="Proteomes" id="UP001223079">
    <property type="component" value="Unassembled WGS sequence"/>
</dbReference>
<feature type="domain" description="HTH LytTR-type" evidence="1">
    <location>
        <begin position="42"/>
        <end position="146"/>
    </location>
</feature>
<evidence type="ECO:0000259" key="1">
    <source>
        <dbReference type="PROSITE" id="PS50930"/>
    </source>
</evidence>
<dbReference type="InterPro" id="IPR007492">
    <property type="entry name" value="LytTR_DNA-bd_dom"/>
</dbReference>
<reference evidence="2 3" key="1">
    <citation type="submission" date="2023-07" db="EMBL/GenBank/DDBJ databases">
        <title>Genomic Encyclopedia of Type Strains, Phase IV (KMG-IV): sequencing the most valuable type-strain genomes for metagenomic binning, comparative biology and taxonomic classification.</title>
        <authorList>
            <person name="Goeker M."/>
        </authorList>
    </citation>
    <scope>NUCLEOTIDE SEQUENCE [LARGE SCALE GENOMIC DNA]</scope>
    <source>
        <strain evidence="2 3">DSM 105143</strain>
    </source>
</reference>
<dbReference type="Gene3D" id="2.40.50.1020">
    <property type="entry name" value="LytTr DNA-binding domain"/>
    <property type="match status" value="1"/>
</dbReference>
<keyword evidence="2" id="KW-0238">DNA-binding</keyword>
<dbReference type="PROSITE" id="PS50930">
    <property type="entry name" value="HTH_LYTTR"/>
    <property type="match status" value="1"/>
</dbReference>
<dbReference type="RefSeq" id="WP_307121261.1">
    <property type="nucleotide sequence ID" value="NZ_JAUSTM010000004.1"/>
</dbReference>
<protein>
    <submittedName>
        <fullName evidence="2">DNA-binding LytR/AlgR family response regulator</fullName>
    </submittedName>
</protein>
<evidence type="ECO:0000313" key="3">
    <source>
        <dbReference type="Proteomes" id="UP001223079"/>
    </source>
</evidence>
<organism evidence="2 3">
    <name type="scientific">Streptococcus moroccensis</name>
    <dbReference type="NCBI Taxonomy" id="1451356"/>
    <lineage>
        <taxon>Bacteria</taxon>
        <taxon>Bacillati</taxon>
        <taxon>Bacillota</taxon>
        <taxon>Bacilli</taxon>
        <taxon>Lactobacillales</taxon>
        <taxon>Streptococcaceae</taxon>
        <taxon>Streptococcus</taxon>
    </lineage>
</organism>
<keyword evidence="3" id="KW-1185">Reference proteome</keyword>
<dbReference type="InterPro" id="IPR046947">
    <property type="entry name" value="LytR-like"/>
</dbReference>
<dbReference type="Pfam" id="PF04397">
    <property type="entry name" value="LytTR"/>
    <property type="match status" value="1"/>
</dbReference>
<comment type="caution">
    <text evidence="2">The sequence shown here is derived from an EMBL/GenBank/DDBJ whole genome shotgun (WGS) entry which is preliminary data.</text>
</comment>
<proteinExistence type="predicted"/>
<dbReference type="SMART" id="SM00850">
    <property type="entry name" value="LytTR"/>
    <property type="match status" value="1"/>
</dbReference>
<gene>
    <name evidence="2" type="ORF">J2S23_000575</name>
</gene>
<accession>A0ABT9YPY2</accession>
<name>A0ABT9YPY2_9STRE</name>
<dbReference type="EMBL" id="JAUSTM010000004">
    <property type="protein sequence ID" value="MDQ0222038.1"/>
    <property type="molecule type" value="Genomic_DNA"/>
</dbReference>
<dbReference type="PANTHER" id="PTHR37299">
    <property type="entry name" value="TRANSCRIPTIONAL REGULATOR-RELATED"/>
    <property type="match status" value="1"/>
</dbReference>
<evidence type="ECO:0000313" key="2">
    <source>
        <dbReference type="EMBL" id="MDQ0222038.1"/>
    </source>
</evidence>
<dbReference type="GO" id="GO:0003677">
    <property type="term" value="F:DNA binding"/>
    <property type="evidence" value="ECO:0007669"/>
    <property type="project" value="UniProtKB-KW"/>
</dbReference>
<dbReference type="PANTHER" id="PTHR37299:SF4">
    <property type="entry name" value="TRANSCRIPTIONAL REGULATOR"/>
    <property type="match status" value="1"/>
</dbReference>